<keyword evidence="4" id="KW-0539">Nucleus</keyword>
<evidence type="ECO:0000313" key="6">
    <source>
        <dbReference type="EMBL" id="CAD6500882.1"/>
    </source>
</evidence>
<evidence type="ECO:0000256" key="1">
    <source>
        <dbReference type="ARBA" id="ARBA00004123"/>
    </source>
</evidence>
<dbReference type="PROSITE" id="PS51184">
    <property type="entry name" value="JMJC"/>
    <property type="match status" value="1"/>
</dbReference>
<dbReference type="Pfam" id="PF02373">
    <property type="entry name" value="JmjC"/>
    <property type="match status" value="1"/>
</dbReference>
<dbReference type="InterPro" id="IPR003347">
    <property type="entry name" value="JmjC_dom"/>
</dbReference>
<dbReference type="SMART" id="SM00558">
    <property type="entry name" value="JmjC"/>
    <property type="match status" value="1"/>
</dbReference>
<feature type="domain" description="JmjC" evidence="5">
    <location>
        <begin position="181"/>
        <end position="346"/>
    </location>
</feature>
<keyword evidence="2" id="KW-0805">Transcription regulation</keyword>
<comment type="subcellular location">
    <subcellularLocation>
        <location evidence="1">Nucleus</location>
    </subcellularLocation>
</comment>
<dbReference type="Proteomes" id="UP000683417">
    <property type="component" value="Unassembled WGS sequence"/>
</dbReference>
<evidence type="ECO:0000313" key="7">
    <source>
        <dbReference type="Proteomes" id="UP000683417"/>
    </source>
</evidence>
<protein>
    <submittedName>
        <fullName evidence="6">BgTH12-06586</fullName>
    </submittedName>
</protein>
<evidence type="ECO:0000256" key="3">
    <source>
        <dbReference type="ARBA" id="ARBA00023163"/>
    </source>
</evidence>
<name>A0A9W4D2S1_BLUGR</name>
<keyword evidence="3" id="KW-0804">Transcription</keyword>
<gene>
    <name evidence="6" type="ORF">BGTH12_LOCUS2240</name>
</gene>
<evidence type="ECO:0000256" key="2">
    <source>
        <dbReference type="ARBA" id="ARBA00023015"/>
    </source>
</evidence>
<organism evidence="6 7">
    <name type="scientific">Blumeria graminis f. sp. triticale</name>
    <dbReference type="NCBI Taxonomy" id="1689686"/>
    <lineage>
        <taxon>Eukaryota</taxon>
        <taxon>Fungi</taxon>
        <taxon>Dikarya</taxon>
        <taxon>Ascomycota</taxon>
        <taxon>Pezizomycotina</taxon>
        <taxon>Leotiomycetes</taxon>
        <taxon>Erysiphales</taxon>
        <taxon>Erysiphaceae</taxon>
        <taxon>Blumeria</taxon>
    </lineage>
</organism>
<reference evidence="6" key="1">
    <citation type="submission" date="2020-10" db="EMBL/GenBank/DDBJ databases">
        <authorList>
            <person name="Muller C M."/>
        </authorList>
    </citation>
    <scope>NUCLEOTIDE SEQUENCE</scope>
    <source>
        <strain evidence="6">THUN-12</strain>
    </source>
</reference>
<dbReference type="InterPro" id="IPR018866">
    <property type="entry name" value="Znf-4CXXC_R1"/>
</dbReference>
<evidence type="ECO:0000256" key="4">
    <source>
        <dbReference type="ARBA" id="ARBA00023242"/>
    </source>
</evidence>
<sequence length="774" mass="89910">MPSQYYPQAQFVPLSPNFELEKLVASSNNFSYAARISIDQLKHHPIQSLEALVSAVVIKGGRPLVIENWGSSLPTTLFSTKWLEENIGTQAENVRDISNETDIHMTVGHYLRSMNQLTKQFTSSNYQSTRRQRLYMKDIDCPVAWAEHLQNILPGCVNYLNDNIDSKINGLKEIDDSIDENSQDCSKESTAIAGDLMSSLPPDMRAQNLMCYIGHEGTYTAIHQEMCATLGHNIMVEASKDEGNEQEGSSIWFMTETKEREVVSEYFLSILGHDIGVEKHFAQVNAWKKAPFNVWIVEQRVGDLILIPPLAPHQVWNRGTRTMKVAWNRTTIDTLELALHEALSRCRMVCRDEQYKCKAIIYYTLVKYHDFLLRDLLSESMWQNKRTNQFLDEFQRLFYLYQEIIISEMFSPNYPQEENVEMIPFGYNITCSYCRCDIFNRFLTCKKCIVYGPNGMEDTYDICMDCYAMGRSCACISNLKWVEQWEWKILEENYELWRTSIIRCNGDSDDIISLQPLPNAFLNYKKKSIAEVCQEQLRIRPSTHENITNMSPNHYESETESDDKSWKNVPYVKEEFQIVNLGKKRRRSTIEKTHRCHVCLYHHWSWKLAYCSTCTLAYCYGVLWRAFDLMPQTVMENKKWQCPRCLKICCCGKCRKCRTQKPYQQKGTQLGHDTRKVADHRSVEILVDFSKPNMSWLRNDPHNPQDSIRIKRLKEKAESTKSQENFALDNYLVGHSGLESLKNMDDFSSLTANMNYIDPFLRDLTAPESIGSVK</sequence>
<accession>A0A9W4D2S1</accession>
<dbReference type="GO" id="GO:0005634">
    <property type="term" value="C:nucleus"/>
    <property type="evidence" value="ECO:0007669"/>
    <property type="project" value="UniProtKB-SubCell"/>
</dbReference>
<dbReference type="AlphaFoldDB" id="A0A9W4D2S1"/>
<dbReference type="EMBL" id="CAJHIT010000004">
    <property type="protein sequence ID" value="CAD6500882.1"/>
    <property type="molecule type" value="Genomic_DNA"/>
</dbReference>
<evidence type="ECO:0000259" key="5">
    <source>
        <dbReference type="PROSITE" id="PS51184"/>
    </source>
</evidence>
<dbReference type="Pfam" id="PF10497">
    <property type="entry name" value="zf-4CXXC_R1"/>
    <property type="match status" value="1"/>
</dbReference>
<proteinExistence type="predicted"/>
<comment type="caution">
    <text evidence="6">The sequence shown here is derived from an EMBL/GenBank/DDBJ whole genome shotgun (WGS) entry which is preliminary data.</text>
</comment>